<feature type="transmembrane region" description="Helical" evidence="11">
    <location>
        <begin position="278"/>
        <end position="298"/>
    </location>
</feature>
<proteinExistence type="inferred from homology"/>
<evidence type="ECO:0000256" key="10">
    <source>
        <dbReference type="PIRNR" id="PIRNR003097"/>
    </source>
</evidence>
<dbReference type="Proteomes" id="UP000178783">
    <property type="component" value="Unassembled WGS sequence"/>
</dbReference>
<evidence type="ECO:0000256" key="4">
    <source>
        <dbReference type="ARBA" id="ARBA00022475"/>
    </source>
</evidence>
<dbReference type="AlphaFoldDB" id="A0A1F5SC58"/>
<accession>A0A1F5SC58</accession>
<evidence type="ECO:0000256" key="1">
    <source>
        <dbReference type="ARBA" id="ARBA00004651"/>
    </source>
</evidence>
<keyword evidence="6 11" id="KW-0812">Transmembrane</keyword>
<evidence type="ECO:0000259" key="13">
    <source>
        <dbReference type="Pfam" id="PF18075"/>
    </source>
</evidence>
<dbReference type="GO" id="GO:0051301">
    <property type="term" value="P:cell division"/>
    <property type="evidence" value="ECO:0007669"/>
    <property type="project" value="UniProtKB-KW"/>
</dbReference>
<keyword evidence="9 10" id="KW-0131">Cell cycle</keyword>
<name>A0A1F5SC58_9BACT</name>
<reference evidence="14 15" key="1">
    <citation type="journal article" date="2016" name="Nat. Commun.">
        <title>Thousands of microbial genomes shed light on interconnected biogeochemical processes in an aquifer system.</title>
        <authorList>
            <person name="Anantharaman K."/>
            <person name="Brown C.T."/>
            <person name="Hug L.A."/>
            <person name="Sharon I."/>
            <person name="Castelle C.J."/>
            <person name="Probst A.J."/>
            <person name="Thomas B.C."/>
            <person name="Singh A."/>
            <person name="Wilkins M.J."/>
            <person name="Karaoz U."/>
            <person name="Brodie E.L."/>
            <person name="Williams K.H."/>
            <person name="Hubbard S.S."/>
            <person name="Banfield J.F."/>
        </authorList>
    </citation>
    <scope>NUCLEOTIDE SEQUENCE [LARGE SCALE GENOMIC DNA]</scope>
</reference>
<dbReference type="PANTHER" id="PTHR47755:SF1">
    <property type="entry name" value="CELL DIVISION PROTEIN FTSX"/>
    <property type="match status" value="1"/>
</dbReference>
<evidence type="ECO:0000256" key="8">
    <source>
        <dbReference type="ARBA" id="ARBA00023136"/>
    </source>
</evidence>
<dbReference type="STRING" id="1797989.A3H66_00575"/>
<evidence type="ECO:0000256" key="6">
    <source>
        <dbReference type="ARBA" id="ARBA00022692"/>
    </source>
</evidence>
<feature type="domain" description="ABC3 transporter permease C-terminal" evidence="12">
    <location>
        <begin position="181"/>
        <end position="303"/>
    </location>
</feature>
<organism evidence="14 15">
    <name type="scientific">Candidatus Falkowbacteria bacterium RIFCSPLOWO2_02_FULL_45_21</name>
    <dbReference type="NCBI Taxonomy" id="1797989"/>
    <lineage>
        <taxon>Bacteria</taxon>
        <taxon>Candidatus Falkowiibacteriota</taxon>
    </lineage>
</organism>
<gene>
    <name evidence="14" type="ORF">A3H66_00575</name>
</gene>
<sequence length="304" mass="34231">MFLLSILRVIKFSLQDFWRNIWLSVVTILILVLALLSVNLLLVVKVLGSTAIDAVKEKVDISLYLRSEAPENRIFALKDRISGLDSVKEVNYISKQTAIENFRDKHKNNQDMMLALSELGNNPLSPSLVIKPKEVDNYDELIVSLNTIDDQIIESRNFDDHKAMLAKINNITDKASRAGLIISLFFVLITVLVVYNTVRVAIYTHKREIGIMKLVGASTWFIRAPYLISGIVYALLGVSAVIIILYPLLSLIQPYLANFFSGFEINILTYYNNSFIKIFGLEILAVILINFLASLVAVGKYSKV</sequence>
<evidence type="ECO:0000256" key="5">
    <source>
        <dbReference type="ARBA" id="ARBA00022618"/>
    </source>
</evidence>
<comment type="caution">
    <text evidence="14">The sequence shown here is derived from an EMBL/GenBank/DDBJ whole genome shotgun (WGS) entry which is preliminary data.</text>
</comment>
<dbReference type="Pfam" id="PF18075">
    <property type="entry name" value="FtsX_ECD"/>
    <property type="match status" value="1"/>
</dbReference>
<keyword evidence="7 11" id="KW-1133">Transmembrane helix</keyword>
<dbReference type="Gene3D" id="3.30.70.3040">
    <property type="match status" value="1"/>
</dbReference>
<evidence type="ECO:0000259" key="12">
    <source>
        <dbReference type="Pfam" id="PF02687"/>
    </source>
</evidence>
<evidence type="ECO:0000256" key="7">
    <source>
        <dbReference type="ARBA" id="ARBA00022989"/>
    </source>
</evidence>
<feature type="domain" description="FtsX extracellular" evidence="13">
    <location>
        <begin position="59"/>
        <end position="148"/>
    </location>
</feature>
<dbReference type="EMBL" id="MFFW01000035">
    <property type="protein sequence ID" value="OGF24152.1"/>
    <property type="molecule type" value="Genomic_DNA"/>
</dbReference>
<dbReference type="InterPro" id="IPR003838">
    <property type="entry name" value="ABC3_permease_C"/>
</dbReference>
<feature type="transmembrane region" description="Helical" evidence="11">
    <location>
        <begin position="224"/>
        <end position="246"/>
    </location>
</feature>
<comment type="similarity">
    <text evidence="2 10">Belongs to the ABC-4 integral membrane protein family. FtsX subfamily.</text>
</comment>
<dbReference type="InterPro" id="IPR004513">
    <property type="entry name" value="FtsX"/>
</dbReference>
<evidence type="ECO:0000313" key="15">
    <source>
        <dbReference type="Proteomes" id="UP000178783"/>
    </source>
</evidence>
<keyword evidence="4 10" id="KW-1003">Cell membrane</keyword>
<evidence type="ECO:0000256" key="3">
    <source>
        <dbReference type="ARBA" id="ARBA00021907"/>
    </source>
</evidence>
<protein>
    <recommendedName>
        <fullName evidence="3 10">Cell division protein FtsX</fullName>
    </recommendedName>
</protein>
<dbReference type="GO" id="GO:0005886">
    <property type="term" value="C:plasma membrane"/>
    <property type="evidence" value="ECO:0007669"/>
    <property type="project" value="UniProtKB-SubCell"/>
</dbReference>
<dbReference type="PANTHER" id="PTHR47755">
    <property type="entry name" value="CELL DIVISION PROTEIN FTSX"/>
    <property type="match status" value="1"/>
</dbReference>
<dbReference type="PIRSF" id="PIRSF003097">
    <property type="entry name" value="FtsX"/>
    <property type="match status" value="1"/>
</dbReference>
<evidence type="ECO:0000313" key="14">
    <source>
        <dbReference type="EMBL" id="OGF24152.1"/>
    </source>
</evidence>
<dbReference type="InterPro" id="IPR040690">
    <property type="entry name" value="FtsX_ECD"/>
</dbReference>
<feature type="transmembrane region" description="Helical" evidence="11">
    <location>
        <begin position="178"/>
        <end position="203"/>
    </location>
</feature>
<comment type="subcellular location">
    <subcellularLocation>
        <location evidence="1">Cell membrane</location>
        <topology evidence="1">Multi-pass membrane protein</topology>
    </subcellularLocation>
</comment>
<evidence type="ECO:0000256" key="11">
    <source>
        <dbReference type="SAM" id="Phobius"/>
    </source>
</evidence>
<evidence type="ECO:0000256" key="2">
    <source>
        <dbReference type="ARBA" id="ARBA00007379"/>
    </source>
</evidence>
<dbReference type="Pfam" id="PF02687">
    <property type="entry name" value="FtsX"/>
    <property type="match status" value="1"/>
</dbReference>
<keyword evidence="5 10" id="KW-0132">Cell division</keyword>
<evidence type="ECO:0000256" key="9">
    <source>
        <dbReference type="ARBA" id="ARBA00023306"/>
    </source>
</evidence>
<feature type="transmembrane region" description="Helical" evidence="11">
    <location>
        <begin position="21"/>
        <end position="44"/>
    </location>
</feature>
<keyword evidence="8 10" id="KW-0472">Membrane</keyword>